<feature type="compositionally biased region" description="Polar residues" evidence="2">
    <location>
        <begin position="348"/>
        <end position="370"/>
    </location>
</feature>
<dbReference type="AlphaFoldDB" id="A0A165H7R9"/>
<keyword evidence="4" id="KW-1185">Reference proteome</keyword>
<evidence type="ECO:0000313" key="4">
    <source>
        <dbReference type="Proteomes" id="UP000076871"/>
    </source>
</evidence>
<dbReference type="RefSeq" id="XP_040769101.1">
    <property type="nucleotide sequence ID" value="XM_040914131.1"/>
</dbReference>
<dbReference type="GeneID" id="63831159"/>
<organism evidence="3 4">
    <name type="scientific">Laetiporus sulphureus 93-53</name>
    <dbReference type="NCBI Taxonomy" id="1314785"/>
    <lineage>
        <taxon>Eukaryota</taxon>
        <taxon>Fungi</taxon>
        <taxon>Dikarya</taxon>
        <taxon>Basidiomycota</taxon>
        <taxon>Agaricomycotina</taxon>
        <taxon>Agaricomycetes</taxon>
        <taxon>Polyporales</taxon>
        <taxon>Laetiporus</taxon>
    </lineage>
</organism>
<feature type="region of interest" description="Disordered" evidence="2">
    <location>
        <begin position="339"/>
        <end position="370"/>
    </location>
</feature>
<name>A0A165H7R9_9APHY</name>
<gene>
    <name evidence="3" type="ORF">LAESUDRAFT_809302</name>
</gene>
<evidence type="ECO:0000313" key="3">
    <source>
        <dbReference type="EMBL" id="KZT11361.1"/>
    </source>
</evidence>
<accession>A0A165H7R9</accession>
<protein>
    <submittedName>
        <fullName evidence="3">Uncharacterized protein</fullName>
    </submittedName>
</protein>
<sequence length="370" mass="41684">MSILPAPVTMSTSKFRLGKRSTLNQTTLQMSHSIPSLLSSPASSLYRLSRVYSESQELGWCSSPTPAYPFALRKPLVSTTTSEDSLRTLTASPPLQKPFEGPCFDGDNAFTQLTKLEDVISVGLFERVEQLTSVMDKMQEEQDARQSAENDLRREIQSLLEQNNDLTLKLTHLESVARNPVKHINDCVDAAMIALENEKGLRRDMEAKARRADDRANSLLTENALLLQAKLALEKQINVEAQMWQEKIADAQDMQEIAMAIFDHFDALQKEVDELKKVMHTFARGSTSAIVQDLQIVLKKTQDELELYKKREALAILNDKENRIGSRNTKVLDEMRKSTNAIRRRSQQGESTNAQGQSVRRSVFSTISIN</sequence>
<proteinExistence type="predicted"/>
<dbReference type="Proteomes" id="UP000076871">
    <property type="component" value="Unassembled WGS sequence"/>
</dbReference>
<evidence type="ECO:0000256" key="1">
    <source>
        <dbReference type="SAM" id="Coils"/>
    </source>
</evidence>
<dbReference type="EMBL" id="KV427607">
    <property type="protein sequence ID" value="KZT11361.1"/>
    <property type="molecule type" value="Genomic_DNA"/>
</dbReference>
<feature type="coiled-coil region" evidence="1">
    <location>
        <begin position="131"/>
        <end position="222"/>
    </location>
</feature>
<dbReference type="InParanoid" id="A0A165H7R9"/>
<reference evidence="3 4" key="1">
    <citation type="journal article" date="2016" name="Mol. Biol. Evol.">
        <title>Comparative Genomics of Early-Diverging Mushroom-Forming Fungi Provides Insights into the Origins of Lignocellulose Decay Capabilities.</title>
        <authorList>
            <person name="Nagy L.G."/>
            <person name="Riley R."/>
            <person name="Tritt A."/>
            <person name="Adam C."/>
            <person name="Daum C."/>
            <person name="Floudas D."/>
            <person name="Sun H."/>
            <person name="Yadav J.S."/>
            <person name="Pangilinan J."/>
            <person name="Larsson K.H."/>
            <person name="Matsuura K."/>
            <person name="Barry K."/>
            <person name="Labutti K."/>
            <person name="Kuo R."/>
            <person name="Ohm R.A."/>
            <person name="Bhattacharya S.S."/>
            <person name="Shirouzu T."/>
            <person name="Yoshinaga Y."/>
            <person name="Martin F.M."/>
            <person name="Grigoriev I.V."/>
            <person name="Hibbett D.S."/>
        </authorList>
    </citation>
    <scope>NUCLEOTIDE SEQUENCE [LARGE SCALE GENOMIC DNA]</scope>
    <source>
        <strain evidence="3 4">93-53</strain>
    </source>
</reference>
<dbReference type="OrthoDB" id="2798460at2759"/>
<evidence type="ECO:0000256" key="2">
    <source>
        <dbReference type="SAM" id="MobiDB-lite"/>
    </source>
</evidence>
<keyword evidence="1" id="KW-0175">Coiled coil</keyword>